<evidence type="ECO:0000313" key="3">
    <source>
        <dbReference type="Proteomes" id="UP000002051"/>
    </source>
</evidence>
<proteinExistence type="predicted"/>
<evidence type="ECO:0000313" key="2">
    <source>
        <dbReference type="EnsemblPlants" id="AES79299"/>
    </source>
</evidence>
<accession>G7L4G5</accession>
<reference evidence="2" key="3">
    <citation type="submission" date="2015-04" db="UniProtKB">
        <authorList>
            <consortium name="EnsemblPlants"/>
        </authorList>
    </citation>
    <scope>IDENTIFICATION</scope>
    <source>
        <strain evidence="2">cv. Jemalong A17</strain>
    </source>
</reference>
<name>G7L4G5_MEDTR</name>
<evidence type="ECO:0000313" key="1">
    <source>
        <dbReference type="EMBL" id="AES79299.1"/>
    </source>
</evidence>
<sequence>MAICDYIADYYEPGDITVEQVTIISLDLGTETYKELIPPRGFDQVPLAKPSLCVLVDCLCFYHLVKESHFVIRKKTDY</sequence>
<reference evidence="1 3" key="2">
    <citation type="journal article" date="2014" name="BMC Genomics">
        <title>An improved genome release (version Mt4.0) for the model legume Medicago truncatula.</title>
        <authorList>
            <person name="Tang H."/>
            <person name="Krishnakumar V."/>
            <person name="Bidwell S."/>
            <person name="Rosen B."/>
            <person name="Chan A."/>
            <person name="Zhou S."/>
            <person name="Gentzbittel L."/>
            <person name="Childs K.L."/>
            <person name="Yandell M."/>
            <person name="Gundlach H."/>
            <person name="Mayer K.F."/>
            <person name="Schwartz D.C."/>
            <person name="Town C.D."/>
        </authorList>
    </citation>
    <scope>GENOME REANNOTATION</scope>
    <source>
        <strain evidence="2 3">cv. Jemalong A17</strain>
    </source>
</reference>
<dbReference type="EMBL" id="CM001223">
    <property type="protein sequence ID" value="AES79299.1"/>
    <property type="molecule type" value="Genomic_DNA"/>
</dbReference>
<keyword evidence="3" id="KW-1185">Reference proteome</keyword>
<reference evidence="1 3" key="1">
    <citation type="journal article" date="2011" name="Nature">
        <title>The Medicago genome provides insight into the evolution of rhizobial symbioses.</title>
        <authorList>
            <person name="Young N.D."/>
            <person name="Debelle F."/>
            <person name="Oldroyd G.E."/>
            <person name="Geurts R."/>
            <person name="Cannon S.B."/>
            <person name="Udvardi M.K."/>
            <person name="Benedito V.A."/>
            <person name="Mayer K.F."/>
            <person name="Gouzy J."/>
            <person name="Schoof H."/>
            <person name="Van de Peer Y."/>
            <person name="Proost S."/>
            <person name="Cook D.R."/>
            <person name="Meyers B.C."/>
            <person name="Spannagl M."/>
            <person name="Cheung F."/>
            <person name="De Mita S."/>
            <person name="Krishnakumar V."/>
            <person name="Gundlach H."/>
            <person name="Zhou S."/>
            <person name="Mudge J."/>
            <person name="Bharti A.K."/>
            <person name="Murray J.D."/>
            <person name="Naoumkina M.A."/>
            <person name="Rosen B."/>
            <person name="Silverstein K.A."/>
            <person name="Tang H."/>
            <person name="Rombauts S."/>
            <person name="Zhao P.X."/>
            <person name="Zhou P."/>
            <person name="Barbe V."/>
            <person name="Bardou P."/>
            <person name="Bechner M."/>
            <person name="Bellec A."/>
            <person name="Berger A."/>
            <person name="Berges H."/>
            <person name="Bidwell S."/>
            <person name="Bisseling T."/>
            <person name="Choisne N."/>
            <person name="Couloux A."/>
            <person name="Denny R."/>
            <person name="Deshpande S."/>
            <person name="Dai X."/>
            <person name="Doyle J.J."/>
            <person name="Dudez A.M."/>
            <person name="Farmer A.D."/>
            <person name="Fouteau S."/>
            <person name="Franken C."/>
            <person name="Gibelin C."/>
            <person name="Gish J."/>
            <person name="Goldstein S."/>
            <person name="Gonzalez A.J."/>
            <person name="Green P.J."/>
            <person name="Hallab A."/>
            <person name="Hartog M."/>
            <person name="Hua A."/>
            <person name="Humphray S.J."/>
            <person name="Jeong D.H."/>
            <person name="Jing Y."/>
            <person name="Jocker A."/>
            <person name="Kenton S.M."/>
            <person name="Kim D.J."/>
            <person name="Klee K."/>
            <person name="Lai H."/>
            <person name="Lang C."/>
            <person name="Lin S."/>
            <person name="Macmil S.L."/>
            <person name="Magdelenat G."/>
            <person name="Matthews L."/>
            <person name="McCorrison J."/>
            <person name="Monaghan E.L."/>
            <person name="Mun J.H."/>
            <person name="Najar F.Z."/>
            <person name="Nicholson C."/>
            <person name="Noirot C."/>
            <person name="O'Bleness M."/>
            <person name="Paule C.R."/>
            <person name="Poulain J."/>
            <person name="Prion F."/>
            <person name="Qin B."/>
            <person name="Qu C."/>
            <person name="Retzel E.F."/>
            <person name="Riddle C."/>
            <person name="Sallet E."/>
            <person name="Samain S."/>
            <person name="Samson N."/>
            <person name="Sanders I."/>
            <person name="Saurat O."/>
            <person name="Scarpelli C."/>
            <person name="Schiex T."/>
            <person name="Segurens B."/>
            <person name="Severin A.J."/>
            <person name="Sherrier D.J."/>
            <person name="Shi R."/>
            <person name="Sims S."/>
            <person name="Singer S.R."/>
            <person name="Sinharoy S."/>
            <person name="Sterck L."/>
            <person name="Viollet A."/>
            <person name="Wang B.B."/>
            <person name="Wang K."/>
            <person name="Wang M."/>
            <person name="Wang X."/>
            <person name="Warfsmann J."/>
            <person name="Weissenbach J."/>
            <person name="White D.D."/>
            <person name="White J.D."/>
            <person name="Wiley G.B."/>
            <person name="Wincker P."/>
            <person name="Xing Y."/>
            <person name="Yang L."/>
            <person name="Yao Z."/>
            <person name="Ying F."/>
            <person name="Zhai J."/>
            <person name="Zhou L."/>
            <person name="Zuber A."/>
            <person name="Denarie J."/>
            <person name="Dixon R.A."/>
            <person name="May G.D."/>
            <person name="Schwartz D.C."/>
            <person name="Rogers J."/>
            <person name="Quetier F."/>
            <person name="Town C.D."/>
            <person name="Roe B.A."/>
        </authorList>
    </citation>
    <scope>NUCLEOTIDE SEQUENCE [LARGE SCALE GENOMIC DNA]</scope>
    <source>
        <strain evidence="1">A17</strain>
        <strain evidence="2 3">cv. Jemalong A17</strain>
    </source>
</reference>
<dbReference type="EnsemblPlants" id="AES79299">
    <property type="protein sequence ID" value="AES79299"/>
    <property type="gene ID" value="MTR_7g060930"/>
</dbReference>
<gene>
    <name evidence="1" type="ordered locus">MTR_7g060930</name>
</gene>
<dbReference type="PaxDb" id="3880-AES79299"/>
<dbReference type="Proteomes" id="UP000002051">
    <property type="component" value="Unassembled WGS sequence"/>
</dbReference>
<organism evidence="1 3">
    <name type="scientific">Medicago truncatula</name>
    <name type="common">Barrel medic</name>
    <name type="synonym">Medicago tribuloides</name>
    <dbReference type="NCBI Taxonomy" id="3880"/>
    <lineage>
        <taxon>Eukaryota</taxon>
        <taxon>Viridiplantae</taxon>
        <taxon>Streptophyta</taxon>
        <taxon>Embryophyta</taxon>
        <taxon>Tracheophyta</taxon>
        <taxon>Spermatophyta</taxon>
        <taxon>Magnoliopsida</taxon>
        <taxon>eudicotyledons</taxon>
        <taxon>Gunneridae</taxon>
        <taxon>Pentapetalae</taxon>
        <taxon>rosids</taxon>
        <taxon>fabids</taxon>
        <taxon>Fabales</taxon>
        <taxon>Fabaceae</taxon>
        <taxon>Papilionoideae</taxon>
        <taxon>50 kb inversion clade</taxon>
        <taxon>NPAAA clade</taxon>
        <taxon>Hologalegina</taxon>
        <taxon>IRL clade</taxon>
        <taxon>Trifolieae</taxon>
        <taxon>Medicago</taxon>
    </lineage>
</organism>
<protein>
    <submittedName>
        <fullName evidence="1 2">Uncharacterized protein</fullName>
    </submittedName>
</protein>
<dbReference type="HOGENOM" id="CLU_2625740_0_0_1"/>
<dbReference type="AlphaFoldDB" id="G7L4G5"/>